<evidence type="ECO:0000256" key="3">
    <source>
        <dbReference type="SAM" id="Coils"/>
    </source>
</evidence>
<proteinExistence type="predicted"/>
<protein>
    <recommendedName>
        <fullName evidence="2">histidine kinase</fullName>
        <ecNumber evidence="2">2.7.13.3</ecNumber>
    </recommendedName>
</protein>
<dbReference type="InterPro" id="IPR003594">
    <property type="entry name" value="HATPase_dom"/>
</dbReference>
<keyword evidence="4" id="KW-0472">Membrane</keyword>
<comment type="caution">
    <text evidence="6">The sequence shown here is derived from an EMBL/GenBank/DDBJ whole genome shotgun (WGS) entry which is preliminary data.</text>
</comment>
<sequence>MNSRFASAIFRRTARPRRWSLDSILLFSRSDWATFSENRWVVFLLNWMTIFIFIRWSIDCLIAGTIAWRSYQYPVVFALFSSLFLVREWGRLRLVPVIMVALAVFLNVFVLGRTWVAGGDVFALTSRNLVFYAPPLAIANSVVFRPRLALLLNLLLTVLLARSAVLVLLSHEPIHDELRLLGQVVGVFGFSLWFSVALHFALSHYMHHRLELVEVHHLVAEMERNQRLNEENARIRDDLVRTQRVTMVDSMTSTMAHEVNQPISCANNYIQAARRWLSRSEPDVAEALVSLDGAQGEITRVGQRVMSVRRLMQRLSSEYTSIDLVELLHRVDGMVRRDLADQDIVLRLGLPDDVDEDHSIYGCEEELIQVLMNLTSNAVDALKPRATDRRIEITLAEVDLGEIEIAVADNGCGIAPADLGRVFDRLFSTKPGGSGLGLSLSRRIVANHGGTIAMEGVPGHGARVIMRFPRAEQRRSGWDKA</sequence>
<evidence type="ECO:0000313" key="7">
    <source>
        <dbReference type="Proteomes" id="UP000551327"/>
    </source>
</evidence>
<dbReference type="Proteomes" id="UP000551327">
    <property type="component" value="Unassembled WGS sequence"/>
</dbReference>
<keyword evidence="3" id="KW-0175">Coiled coil</keyword>
<feature type="domain" description="Histidine kinase" evidence="5">
    <location>
        <begin position="254"/>
        <end position="472"/>
    </location>
</feature>
<dbReference type="InterPro" id="IPR005467">
    <property type="entry name" value="His_kinase_dom"/>
</dbReference>
<reference evidence="6 7" key="1">
    <citation type="submission" date="2020-08" db="EMBL/GenBank/DDBJ databases">
        <title>The genome sequence of type strain Novosphingobium piscinae KCTC 42194.</title>
        <authorList>
            <person name="Liu Y."/>
        </authorList>
    </citation>
    <scope>NUCLEOTIDE SEQUENCE [LARGE SCALE GENOMIC DNA]</scope>
    <source>
        <strain evidence="6 7">KCTC 42194</strain>
    </source>
</reference>
<organism evidence="6 7">
    <name type="scientific">Novosphingobium piscinae</name>
    <dbReference type="NCBI Taxonomy" id="1507448"/>
    <lineage>
        <taxon>Bacteria</taxon>
        <taxon>Pseudomonadati</taxon>
        <taxon>Pseudomonadota</taxon>
        <taxon>Alphaproteobacteria</taxon>
        <taxon>Sphingomonadales</taxon>
        <taxon>Sphingomonadaceae</taxon>
        <taxon>Novosphingobium</taxon>
    </lineage>
</organism>
<dbReference type="InterPro" id="IPR004358">
    <property type="entry name" value="Sig_transdc_His_kin-like_C"/>
</dbReference>
<dbReference type="Pfam" id="PF02518">
    <property type="entry name" value="HATPase_c"/>
    <property type="match status" value="1"/>
</dbReference>
<dbReference type="CDD" id="cd00075">
    <property type="entry name" value="HATPase"/>
    <property type="match status" value="1"/>
</dbReference>
<name>A0A7X1FXM4_9SPHN</name>
<dbReference type="InterPro" id="IPR036890">
    <property type="entry name" value="HATPase_C_sf"/>
</dbReference>
<dbReference type="PROSITE" id="PS50109">
    <property type="entry name" value="HIS_KIN"/>
    <property type="match status" value="1"/>
</dbReference>
<keyword evidence="4" id="KW-1133">Transmembrane helix</keyword>
<accession>A0A7X1FXM4</accession>
<dbReference type="SUPFAM" id="SSF55874">
    <property type="entry name" value="ATPase domain of HSP90 chaperone/DNA topoisomerase II/histidine kinase"/>
    <property type="match status" value="1"/>
</dbReference>
<dbReference type="PRINTS" id="PR00344">
    <property type="entry name" value="BCTRLSENSOR"/>
</dbReference>
<feature type="transmembrane region" description="Helical" evidence="4">
    <location>
        <begin position="40"/>
        <end position="58"/>
    </location>
</feature>
<keyword evidence="7" id="KW-1185">Reference proteome</keyword>
<evidence type="ECO:0000259" key="5">
    <source>
        <dbReference type="PROSITE" id="PS50109"/>
    </source>
</evidence>
<feature type="transmembrane region" description="Helical" evidence="4">
    <location>
        <begin position="121"/>
        <end position="143"/>
    </location>
</feature>
<dbReference type="PANTHER" id="PTHR43065">
    <property type="entry name" value="SENSOR HISTIDINE KINASE"/>
    <property type="match status" value="1"/>
</dbReference>
<gene>
    <name evidence="6" type="ORF">H7F53_07080</name>
</gene>
<keyword evidence="6" id="KW-0418">Kinase</keyword>
<keyword evidence="6" id="KW-0808">Transferase</keyword>
<feature type="coiled-coil region" evidence="3">
    <location>
        <begin position="218"/>
        <end position="245"/>
    </location>
</feature>
<evidence type="ECO:0000256" key="1">
    <source>
        <dbReference type="ARBA" id="ARBA00000085"/>
    </source>
</evidence>
<dbReference type="AlphaFoldDB" id="A0A7X1FXM4"/>
<evidence type="ECO:0000256" key="2">
    <source>
        <dbReference type="ARBA" id="ARBA00012438"/>
    </source>
</evidence>
<keyword evidence="4" id="KW-0812">Transmembrane</keyword>
<dbReference type="EC" id="2.7.13.3" evidence="2"/>
<dbReference type="PANTHER" id="PTHR43065:SF42">
    <property type="entry name" value="TWO-COMPONENT SENSOR PPRA"/>
    <property type="match status" value="1"/>
</dbReference>
<feature type="transmembrane region" description="Helical" evidence="4">
    <location>
        <begin position="181"/>
        <end position="202"/>
    </location>
</feature>
<feature type="transmembrane region" description="Helical" evidence="4">
    <location>
        <begin position="94"/>
        <end position="115"/>
    </location>
</feature>
<dbReference type="GO" id="GO:0004673">
    <property type="term" value="F:protein histidine kinase activity"/>
    <property type="evidence" value="ECO:0007669"/>
    <property type="project" value="UniProtKB-EC"/>
</dbReference>
<evidence type="ECO:0000313" key="6">
    <source>
        <dbReference type="EMBL" id="MBC2668901.1"/>
    </source>
</evidence>
<dbReference type="Gene3D" id="3.30.565.10">
    <property type="entry name" value="Histidine kinase-like ATPase, C-terminal domain"/>
    <property type="match status" value="1"/>
</dbReference>
<comment type="catalytic activity">
    <reaction evidence="1">
        <text>ATP + protein L-histidine = ADP + protein N-phospho-L-histidine.</text>
        <dbReference type="EC" id="2.7.13.3"/>
    </reaction>
</comment>
<feature type="transmembrane region" description="Helical" evidence="4">
    <location>
        <begin position="150"/>
        <end position="169"/>
    </location>
</feature>
<dbReference type="SMART" id="SM00387">
    <property type="entry name" value="HATPase_c"/>
    <property type="match status" value="1"/>
</dbReference>
<evidence type="ECO:0000256" key="4">
    <source>
        <dbReference type="SAM" id="Phobius"/>
    </source>
</evidence>
<feature type="transmembrane region" description="Helical" evidence="4">
    <location>
        <begin position="70"/>
        <end position="87"/>
    </location>
</feature>
<dbReference type="RefSeq" id="WP_185678787.1">
    <property type="nucleotide sequence ID" value="NZ_JACLAX010000005.1"/>
</dbReference>
<dbReference type="Gene3D" id="1.10.287.130">
    <property type="match status" value="1"/>
</dbReference>
<dbReference type="EMBL" id="JACLAX010000005">
    <property type="protein sequence ID" value="MBC2668901.1"/>
    <property type="molecule type" value="Genomic_DNA"/>
</dbReference>